<dbReference type="GO" id="GO:0016651">
    <property type="term" value="F:oxidoreductase activity, acting on NAD(P)H"/>
    <property type="evidence" value="ECO:0007669"/>
    <property type="project" value="TreeGrafter"/>
</dbReference>
<dbReference type="GO" id="GO:0005737">
    <property type="term" value="C:cytoplasm"/>
    <property type="evidence" value="ECO:0007669"/>
    <property type="project" value="TreeGrafter"/>
</dbReference>
<dbReference type="Pfam" id="PF14759">
    <property type="entry name" value="Reductase_C"/>
    <property type="match status" value="1"/>
</dbReference>
<evidence type="ECO:0000259" key="6">
    <source>
        <dbReference type="Pfam" id="PF14759"/>
    </source>
</evidence>
<dbReference type="SUPFAM" id="SSF51905">
    <property type="entry name" value="FAD/NAD(P)-binding domain"/>
    <property type="match status" value="2"/>
</dbReference>
<feature type="domain" description="FAD/NAD(P)-binding" evidence="5">
    <location>
        <begin position="7"/>
        <end position="304"/>
    </location>
</feature>
<dbReference type="SUPFAM" id="SSF55424">
    <property type="entry name" value="FAD/NAD-linked reductases, dimerisation (C-terminal) domain"/>
    <property type="match status" value="1"/>
</dbReference>
<dbReference type="PRINTS" id="PR00411">
    <property type="entry name" value="PNDRDTASEI"/>
</dbReference>
<evidence type="ECO:0000259" key="5">
    <source>
        <dbReference type="Pfam" id="PF07992"/>
    </source>
</evidence>
<dbReference type="OrthoDB" id="4213189at2"/>
<evidence type="ECO:0000313" key="7">
    <source>
        <dbReference type="EMBL" id="SHN66599.1"/>
    </source>
</evidence>
<dbReference type="InterPro" id="IPR050446">
    <property type="entry name" value="FAD-oxidoreductase/Apoptosis"/>
</dbReference>
<dbReference type="Gene3D" id="3.30.390.30">
    <property type="match status" value="1"/>
</dbReference>
<gene>
    <name evidence="7" type="ORF">SAMN05660350_01410</name>
</gene>
<keyword evidence="4" id="KW-0560">Oxidoreductase</keyword>
<keyword evidence="3" id="KW-0274">FAD</keyword>
<feature type="domain" description="Reductase C-terminal" evidence="6">
    <location>
        <begin position="324"/>
        <end position="406"/>
    </location>
</feature>
<evidence type="ECO:0000256" key="2">
    <source>
        <dbReference type="ARBA" id="ARBA00022630"/>
    </source>
</evidence>
<name>A0A1M7T7B0_9ACTN</name>
<evidence type="ECO:0000313" key="8">
    <source>
        <dbReference type="Proteomes" id="UP000184428"/>
    </source>
</evidence>
<evidence type="ECO:0000256" key="4">
    <source>
        <dbReference type="ARBA" id="ARBA00023002"/>
    </source>
</evidence>
<dbReference type="PANTHER" id="PTHR43557:SF2">
    <property type="entry name" value="RIESKE DOMAIN-CONTAINING PROTEIN-RELATED"/>
    <property type="match status" value="1"/>
</dbReference>
<sequence>MPIQDPFVIVGAGLGGAQAAETLREEGFDGPVVLVGAEPERPYERPPLSKQYLLGTAGRDSAFVHDAAWYAEHDVDLRTGVRATRLDPAAHRVVLDTGEELAYARLLLATGASARRLPVPGEDLEGVRYLRTLADADRLTADLADGGRQLVIVGAGWIGLEVAAAARSHDNAVTVVEPQPTPLHAVLGQRMGEVFAHLHRQHGVDLFTDTTVREIRGADGRIASVVTDRHAGLPADLVVVGVGALPNVQLAAAAGLEVDNGVVTDHALRASAPDVFAAGDVAASFRPLYGRHVRVEHWANALHGGPAAARSMLGQDVTYDRVPYFFTDQYELGMEYSGLAGSGDTVVCRGNPDDGAFIAFWMADGRVTAGMNVNVWDVTAPIQQLIRSRRQVQPARLADPDTPLELLAG</sequence>
<comment type="cofactor">
    <cofactor evidence="1">
        <name>FAD</name>
        <dbReference type="ChEBI" id="CHEBI:57692"/>
    </cofactor>
</comment>
<dbReference type="InterPro" id="IPR028202">
    <property type="entry name" value="Reductase_C"/>
</dbReference>
<keyword evidence="7" id="KW-0223">Dioxygenase</keyword>
<dbReference type="InterPro" id="IPR023753">
    <property type="entry name" value="FAD/NAD-binding_dom"/>
</dbReference>
<dbReference type="Proteomes" id="UP000184428">
    <property type="component" value="Unassembled WGS sequence"/>
</dbReference>
<reference evidence="7 8" key="1">
    <citation type="submission" date="2016-12" db="EMBL/GenBank/DDBJ databases">
        <authorList>
            <person name="Song W.-J."/>
            <person name="Kurnit D.M."/>
        </authorList>
    </citation>
    <scope>NUCLEOTIDE SEQUENCE [LARGE SCALE GENOMIC DNA]</scope>
    <source>
        <strain evidence="7 8">DSM 43162</strain>
    </source>
</reference>
<dbReference type="InterPro" id="IPR036188">
    <property type="entry name" value="FAD/NAD-bd_sf"/>
</dbReference>
<dbReference type="EMBL" id="FRDM01000005">
    <property type="protein sequence ID" value="SHN66599.1"/>
    <property type="molecule type" value="Genomic_DNA"/>
</dbReference>
<dbReference type="InterPro" id="IPR016156">
    <property type="entry name" value="FAD/NAD-linked_Rdtase_dimer_sf"/>
</dbReference>
<evidence type="ECO:0000256" key="3">
    <source>
        <dbReference type="ARBA" id="ARBA00022827"/>
    </source>
</evidence>
<dbReference type="RefSeq" id="WP_072915533.1">
    <property type="nucleotide sequence ID" value="NZ_FRDM01000005.1"/>
</dbReference>
<dbReference type="Gene3D" id="3.50.50.60">
    <property type="entry name" value="FAD/NAD(P)-binding domain"/>
    <property type="match status" value="2"/>
</dbReference>
<proteinExistence type="predicted"/>
<dbReference type="AlphaFoldDB" id="A0A1M7T7B0"/>
<organism evidence="7 8">
    <name type="scientific">Geodermatophilus obscurus</name>
    <dbReference type="NCBI Taxonomy" id="1861"/>
    <lineage>
        <taxon>Bacteria</taxon>
        <taxon>Bacillati</taxon>
        <taxon>Actinomycetota</taxon>
        <taxon>Actinomycetes</taxon>
        <taxon>Geodermatophilales</taxon>
        <taxon>Geodermatophilaceae</taxon>
        <taxon>Geodermatophilus</taxon>
    </lineage>
</organism>
<accession>A0A1M7T7B0</accession>
<dbReference type="GO" id="GO:0051213">
    <property type="term" value="F:dioxygenase activity"/>
    <property type="evidence" value="ECO:0007669"/>
    <property type="project" value="UniProtKB-KW"/>
</dbReference>
<dbReference type="PRINTS" id="PR00368">
    <property type="entry name" value="FADPNR"/>
</dbReference>
<keyword evidence="2" id="KW-0285">Flavoprotein</keyword>
<dbReference type="Pfam" id="PF07992">
    <property type="entry name" value="Pyr_redox_2"/>
    <property type="match status" value="1"/>
</dbReference>
<dbReference type="PANTHER" id="PTHR43557">
    <property type="entry name" value="APOPTOSIS-INDUCING FACTOR 1"/>
    <property type="match status" value="1"/>
</dbReference>
<protein>
    <submittedName>
        <fullName evidence="7">3-phenylpropionate/trans-cinnamate dioxygenase ferredoxin reductase subunit</fullName>
    </submittedName>
</protein>
<evidence type="ECO:0000256" key="1">
    <source>
        <dbReference type="ARBA" id="ARBA00001974"/>
    </source>
</evidence>